<evidence type="ECO:0000256" key="8">
    <source>
        <dbReference type="ARBA" id="ARBA00023018"/>
    </source>
</evidence>
<protein>
    <submittedName>
        <fullName evidence="26">Adhesion G protein-coupled receptor L2 isoform X25</fullName>
    </submittedName>
</protein>
<name>A0A8J1MXS4_XENLA</name>
<feature type="signal peptide" evidence="19">
    <location>
        <begin position="1"/>
        <end position="25"/>
    </location>
</feature>
<dbReference type="RefSeq" id="XP_041446261.1">
    <property type="nucleotide sequence ID" value="XM_041590327.1"/>
</dbReference>
<feature type="transmembrane region" description="Helical" evidence="18">
    <location>
        <begin position="895"/>
        <end position="912"/>
    </location>
</feature>
<dbReference type="Pfam" id="PF02191">
    <property type="entry name" value="OLF"/>
    <property type="match status" value="1"/>
</dbReference>
<feature type="transmembrane region" description="Helical" evidence="18">
    <location>
        <begin position="963"/>
        <end position="982"/>
    </location>
</feature>
<evidence type="ECO:0000256" key="4">
    <source>
        <dbReference type="ARBA" id="ARBA00022553"/>
    </source>
</evidence>
<comment type="subcellular location">
    <subcellularLocation>
        <location evidence="1">Cell membrane</location>
        <topology evidence="1">Multi-pass membrane protein</topology>
    </subcellularLocation>
    <subcellularLocation>
        <location evidence="15">Synaptic cell membrane</location>
    </subcellularLocation>
</comment>
<dbReference type="InterPro" id="IPR003924">
    <property type="entry name" value="GPCR_2_latrophilin"/>
</dbReference>
<dbReference type="InterPro" id="IPR003112">
    <property type="entry name" value="Olfac-like_dom"/>
</dbReference>
<dbReference type="Pfam" id="PF16489">
    <property type="entry name" value="GAIN"/>
    <property type="match status" value="1"/>
</dbReference>
<dbReference type="SMART" id="SM00303">
    <property type="entry name" value="GPS"/>
    <property type="match status" value="1"/>
</dbReference>
<feature type="domain" description="Olfactomedin-like" evidence="24">
    <location>
        <begin position="140"/>
        <end position="399"/>
    </location>
</feature>
<dbReference type="InterPro" id="IPR017983">
    <property type="entry name" value="GPCR_2_secretin-like_CS"/>
</dbReference>
<keyword evidence="11 16" id="KW-1015">Disulfide bond</keyword>
<evidence type="ECO:0000256" key="6">
    <source>
        <dbReference type="ARBA" id="ARBA00022729"/>
    </source>
</evidence>
<dbReference type="CDD" id="cd22844">
    <property type="entry name" value="Gal_Rha_Lectin_LPHN1"/>
    <property type="match status" value="1"/>
</dbReference>
<dbReference type="PRINTS" id="PR01444">
    <property type="entry name" value="LATROPHILIN"/>
</dbReference>
<feature type="disulfide bond" evidence="16">
    <location>
        <begin position="141"/>
        <end position="323"/>
    </location>
</feature>
<feature type="transmembrane region" description="Helical" evidence="18">
    <location>
        <begin position="1046"/>
        <end position="1069"/>
    </location>
</feature>
<dbReference type="InterPro" id="IPR000922">
    <property type="entry name" value="Lectin_gal-bd_dom"/>
</dbReference>
<dbReference type="FunFam" id="1.25.40.610:FF:000001">
    <property type="entry name" value="Adhesion G protein-coupled receptor L2"/>
    <property type="match status" value="1"/>
</dbReference>
<evidence type="ECO:0000256" key="14">
    <source>
        <dbReference type="ARBA" id="ARBA00023224"/>
    </source>
</evidence>
<dbReference type="GO" id="GO:0097060">
    <property type="term" value="C:synaptic membrane"/>
    <property type="evidence" value="ECO:0007669"/>
    <property type="project" value="UniProtKB-SubCell"/>
</dbReference>
<dbReference type="InterPro" id="IPR046338">
    <property type="entry name" value="GAIN_dom_sf"/>
</dbReference>
<evidence type="ECO:0000256" key="19">
    <source>
        <dbReference type="SAM" id="SignalP"/>
    </source>
</evidence>
<evidence type="ECO:0000256" key="13">
    <source>
        <dbReference type="ARBA" id="ARBA00023180"/>
    </source>
</evidence>
<dbReference type="Gene3D" id="2.60.220.50">
    <property type="match status" value="1"/>
</dbReference>
<evidence type="ECO:0000256" key="7">
    <source>
        <dbReference type="ARBA" id="ARBA00022989"/>
    </source>
</evidence>
<accession>A0A8J1MXS4</accession>
<gene>
    <name evidence="26" type="primary">adgrl2.L</name>
</gene>
<feature type="region of interest" description="Disordered" evidence="17">
    <location>
        <begin position="446"/>
        <end position="469"/>
    </location>
</feature>
<dbReference type="GO" id="GO:0007166">
    <property type="term" value="P:cell surface receptor signaling pathway"/>
    <property type="evidence" value="ECO:0007669"/>
    <property type="project" value="InterPro"/>
</dbReference>
<dbReference type="InterPro" id="IPR001879">
    <property type="entry name" value="GPCR_2_extracellular_dom"/>
</dbReference>
<keyword evidence="13" id="KW-0325">Glycoprotein</keyword>
<feature type="transmembrane region" description="Helical" evidence="18">
    <location>
        <begin position="1002"/>
        <end position="1025"/>
    </location>
</feature>
<dbReference type="GO" id="GO:0004930">
    <property type="term" value="F:G protein-coupled receptor activity"/>
    <property type="evidence" value="ECO:0007669"/>
    <property type="project" value="UniProtKB-KW"/>
</dbReference>
<dbReference type="SUPFAM" id="SSF81321">
    <property type="entry name" value="Family A G protein-coupled receptor-like"/>
    <property type="match status" value="1"/>
</dbReference>
<proteinExistence type="inferred from homology"/>
<sequence>MVTPGSRMQTYWLFLVIIILQFTEAFSRAALPFGLVRRELACEGYPIDLRCPGSDVIMVESANYGRTDDKICDADPFQMENTDCHLPDAYKIMSQRCNNRTQCVVVTGSDVFPDPCPGTYKYLEVQYECVPYKVEQKVFVCPGAMQAVVDSPYIFEAEQKAGAWCKDPLQAADKIYFMPWTPYRTDTLIEYASLQDFQNGRQTTTYKLPNRVDGTGFVVYDGAVFFNKERTRNIVKFDLRTRIKSGEAIINYANYHDTSPYRWGGKTDIDLAVDENGLWVIYATEQNNGMIVISQLNPYTLRFEGTWETTYDKRAASNAFMICGVLYVVRSVYQDNESETGKNAIDYIFNTKLKRGESVDIPFPNQYQYIAAVDYNPRDNQLYVWNNNFILRYSLEFNLQDLAQVPTTAVAETPSVELLETTTSTTTTTTITTTTSQKVLVSTTLATGTKEGSRGPRPPPVVSTTKNPPLTSVYPLPEKYCEAKEARGIIWPQTHRGTIVERPCPKGTRGISSYLCLISTGTWSLRGPDLSNCTSHWVNQLAQKIRSGENAASLANELAKHTKGPIFAGDVSSSVRLMEQLVDILDAQLQELKPNEKDSVGRSYNKLQKREKTCRAYLKAIVDTVDNLLRSDALQSWRDMNSSEQAHAATMLLDTLEEGAFVLADNLAEPTRVSMPTENIILEVAVLSTEGQVQELKFPQGSKGGNLIQLSANTVKQNSRNGLAKLVFILYKSLGQFLSTENATIKLGADLAGRNTTIAVNSHVIAASINKESSRVYLTDPVFFTLEHTDPNNYFNANCSFWNYSERTMMGYWSTQGCRLVETNKTHTTCACSHLTNFAILMAHREIVYNNNVQELLLTVITWVGIVISLVCLAICIFTFCFFRGLQSDRNTIHKNLCINLFVAEFLFLIGIDKTDYEIACPIFAGLLHFFFLAAFAWMCLEGVQLYLMLVEVFESEYSRKKYYYVAGYLFPATVVGVSAAIDYKSYGTEKACWLRIDNNFIWSFIGPVTFIILLNLVFLVITLCKMVKHSSTLKPDSSRLENIKSWVLGAFALLCLLGLTWSFGLLFVNEETVVMTYLFTVFNAFQGMFIFIFHCALQKKVRKEYSKCFRHSYCCGGLPTESPHSAVKASTARTSARYSSGTQSRIRRMWNDTVRKQSESSFISGDINSTSTLNQGMTGNYLLTNPLLRPHGTNNPYNTLLAETVVCNTPSAPVFNSSATLRPDSLSRQT</sequence>
<dbReference type="Pfam" id="PF00002">
    <property type="entry name" value="7tm_2"/>
    <property type="match status" value="1"/>
</dbReference>
<evidence type="ECO:0000256" key="2">
    <source>
        <dbReference type="ARBA" id="ARBA00007343"/>
    </source>
</evidence>
<evidence type="ECO:0000313" key="26">
    <source>
        <dbReference type="RefSeq" id="XP_041446261.1"/>
    </source>
</evidence>
<dbReference type="InterPro" id="IPR003334">
    <property type="entry name" value="GPCR_2_latrophilin_rcpt_C"/>
</dbReference>
<evidence type="ECO:0000256" key="18">
    <source>
        <dbReference type="SAM" id="Phobius"/>
    </source>
</evidence>
<feature type="domain" description="GAIN-B" evidence="20">
    <location>
        <begin position="671"/>
        <end position="848"/>
    </location>
</feature>
<dbReference type="Gene3D" id="2.60.120.740">
    <property type="match status" value="1"/>
</dbReference>
<feature type="transmembrane region" description="Helical" evidence="18">
    <location>
        <begin position="856"/>
        <end position="883"/>
    </location>
</feature>
<evidence type="ECO:0000259" key="24">
    <source>
        <dbReference type="PROSITE" id="PS51132"/>
    </source>
</evidence>
<dbReference type="GO" id="GO:0030246">
    <property type="term" value="F:carbohydrate binding"/>
    <property type="evidence" value="ECO:0007669"/>
    <property type="project" value="InterPro"/>
</dbReference>
<dbReference type="Gene3D" id="1.25.40.610">
    <property type="match status" value="1"/>
</dbReference>
<comment type="similarity">
    <text evidence="2">Belongs to the G-protein coupled receptor 2 family. Adhesion G-protein coupled receptor (ADGR) subfamily.</text>
</comment>
<dbReference type="PROSITE" id="PS50227">
    <property type="entry name" value="G_PROTEIN_RECEP_F2_3"/>
    <property type="match status" value="1"/>
</dbReference>
<keyword evidence="4" id="KW-0597">Phosphoprotein</keyword>
<dbReference type="GO" id="GO:0007189">
    <property type="term" value="P:adenylate cyclase-activating G protein-coupled receptor signaling pathway"/>
    <property type="evidence" value="ECO:0007669"/>
    <property type="project" value="TreeGrafter"/>
</dbReference>
<dbReference type="SMART" id="SM00284">
    <property type="entry name" value="OLF"/>
    <property type="match status" value="1"/>
</dbReference>
<dbReference type="Pfam" id="PF02793">
    <property type="entry name" value="HRM"/>
    <property type="match status" value="1"/>
</dbReference>
<evidence type="ECO:0000256" key="11">
    <source>
        <dbReference type="ARBA" id="ARBA00023157"/>
    </source>
</evidence>
<dbReference type="Pfam" id="PF01825">
    <property type="entry name" value="GPS"/>
    <property type="match status" value="1"/>
</dbReference>
<evidence type="ECO:0000256" key="15">
    <source>
        <dbReference type="ARBA" id="ARBA00034109"/>
    </source>
</evidence>
<feature type="transmembrane region" description="Helical" evidence="18">
    <location>
        <begin position="1075"/>
        <end position="1098"/>
    </location>
</feature>
<dbReference type="InterPro" id="IPR000832">
    <property type="entry name" value="GPCR_2_secretin-like"/>
</dbReference>
<dbReference type="InterPro" id="IPR017981">
    <property type="entry name" value="GPCR_2-like_7TM"/>
</dbReference>
<dbReference type="FunFam" id="1.20.1070.10:FF:000011">
    <property type="entry name" value="Adhesion G protein-coupled receptor L2"/>
    <property type="match status" value="1"/>
</dbReference>
<dbReference type="CTD" id="108714188"/>
<dbReference type="AlphaFoldDB" id="A0A8J1MXS4"/>
<dbReference type="InterPro" id="IPR057244">
    <property type="entry name" value="GAIN_B"/>
</dbReference>
<dbReference type="PANTHER" id="PTHR12011">
    <property type="entry name" value="ADHESION G-PROTEIN COUPLED RECEPTOR"/>
    <property type="match status" value="1"/>
</dbReference>
<organism evidence="25 26">
    <name type="scientific">Xenopus laevis</name>
    <name type="common">African clawed frog</name>
    <dbReference type="NCBI Taxonomy" id="8355"/>
    <lineage>
        <taxon>Eukaryota</taxon>
        <taxon>Metazoa</taxon>
        <taxon>Chordata</taxon>
        <taxon>Craniata</taxon>
        <taxon>Vertebrata</taxon>
        <taxon>Euteleostomi</taxon>
        <taxon>Amphibia</taxon>
        <taxon>Batrachia</taxon>
        <taxon>Anura</taxon>
        <taxon>Pipoidea</taxon>
        <taxon>Pipidae</taxon>
        <taxon>Xenopodinae</taxon>
        <taxon>Xenopus</taxon>
        <taxon>Xenopus</taxon>
    </lineage>
</organism>
<evidence type="ECO:0000259" key="23">
    <source>
        <dbReference type="PROSITE" id="PS50261"/>
    </source>
</evidence>
<dbReference type="InterPro" id="IPR043159">
    <property type="entry name" value="Lectin_gal-bd_sf"/>
</dbReference>
<evidence type="ECO:0000259" key="21">
    <source>
        <dbReference type="PROSITE" id="PS50227"/>
    </source>
</evidence>
<dbReference type="FunFam" id="2.60.120.740:FF:000001">
    <property type="entry name" value="Adhesion G protein-coupled receptor L2"/>
    <property type="match status" value="1"/>
</dbReference>
<feature type="domain" description="G-protein coupled receptors family 2 profile 2" evidence="23">
    <location>
        <begin position="858"/>
        <end position="1099"/>
    </location>
</feature>
<dbReference type="SMART" id="SM00008">
    <property type="entry name" value="HormR"/>
    <property type="match status" value="1"/>
</dbReference>
<evidence type="ECO:0000256" key="12">
    <source>
        <dbReference type="ARBA" id="ARBA00023170"/>
    </source>
</evidence>
<evidence type="ECO:0000256" key="10">
    <source>
        <dbReference type="ARBA" id="ARBA00023136"/>
    </source>
</evidence>
<evidence type="ECO:0000256" key="1">
    <source>
        <dbReference type="ARBA" id="ARBA00004651"/>
    </source>
</evidence>
<keyword evidence="6 19" id="KW-0732">Signal</keyword>
<dbReference type="PROSITE" id="PS00650">
    <property type="entry name" value="G_PROTEIN_RECEP_F2_2"/>
    <property type="match status" value="1"/>
</dbReference>
<dbReference type="InterPro" id="IPR000203">
    <property type="entry name" value="GPS"/>
</dbReference>
<feature type="domain" description="SUEL-type lectin" evidence="22">
    <location>
        <begin position="41"/>
        <end position="130"/>
    </location>
</feature>
<evidence type="ECO:0000256" key="5">
    <source>
        <dbReference type="ARBA" id="ARBA00022692"/>
    </source>
</evidence>
<feature type="domain" description="G-protein coupled receptors family 2 profile 1" evidence="21">
    <location>
        <begin position="480"/>
        <end position="537"/>
    </location>
</feature>
<keyword evidence="8" id="KW-0770">Synapse</keyword>
<dbReference type="FunFam" id="2.60.220.50:FF:000001">
    <property type="entry name" value="Adhesion G protein-coupled receptor L2"/>
    <property type="match status" value="1"/>
</dbReference>
<dbReference type="PRINTS" id="PR00249">
    <property type="entry name" value="GPCRSECRETIN"/>
</dbReference>
<dbReference type="GeneID" id="108714188"/>
<keyword evidence="3" id="KW-1003">Cell membrane</keyword>
<evidence type="ECO:0000313" key="25">
    <source>
        <dbReference type="Proteomes" id="UP000186698"/>
    </source>
</evidence>
<evidence type="ECO:0000256" key="3">
    <source>
        <dbReference type="ARBA" id="ARBA00022475"/>
    </source>
</evidence>
<dbReference type="FunFam" id="4.10.1240.10:FF:000001">
    <property type="entry name" value="Adhesion G protein-coupled receptor L2"/>
    <property type="match status" value="1"/>
</dbReference>
<dbReference type="Pfam" id="PF02354">
    <property type="entry name" value="Latrophilin"/>
    <property type="match status" value="1"/>
</dbReference>
<keyword evidence="14" id="KW-0807">Transducer</keyword>
<dbReference type="InterPro" id="IPR032471">
    <property type="entry name" value="AGRL2-4_GAIN_subdom_A"/>
</dbReference>
<keyword evidence="9" id="KW-0297">G-protein coupled receptor</keyword>
<evidence type="ECO:0000256" key="9">
    <source>
        <dbReference type="ARBA" id="ARBA00023040"/>
    </source>
</evidence>
<dbReference type="Proteomes" id="UP000186698">
    <property type="component" value="Chromosome 4L"/>
</dbReference>
<evidence type="ECO:0000256" key="16">
    <source>
        <dbReference type="PROSITE-ProRule" id="PRU00446"/>
    </source>
</evidence>
<dbReference type="Pfam" id="PF02140">
    <property type="entry name" value="SUEL_Lectin"/>
    <property type="match status" value="1"/>
</dbReference>
<dbReference type="PANTHER" id="PTHR12011:SF61">
    <property type="entry name" value="ADHESION G PROTEIN-COUPLED RECEPTOR L2"/>
    <property type="match status" value="1"/>
</dbReference>
<dbReference type="PROSITE" id="PS50261">
    <property type="entry name" value="G_PROTEIN_RECEP_F2_4"/>
    <property type="match status" value="1"/>
</dbReference>
<feature type="transmembrane region" description="Helical" evidence="18">
    <location>
        <begin position="924"/>
        <end position="951"/>
    </location>
</feature>
<dbReference type="PROSITE" id="PS50228">
    <property type="entry name" value="SUEL_LECTIN"/>
    <property type="match status" value="1"/>
</dbReference>
<evidence type="ECO:0000259" key="22">
    <source>
        <dbReference type="PROSITE" id="PS50228"/>
    </source>
</evidence>
<feature type="chain" id="PRO_5035327225" evidence="19">
    <location>
        <begin position="26"/>
        <end position="1231"/>
    </location>
</feature>
<keyword evidence="10 18" id="KW-0472">Membrane</keyword>
<evidence type="ECO:0000259" key="20">
    <source>
        <dbReference type="PROSITE" id="PS50221"/>
    </source>
</evidence>
<dbReference type="InterPro" id="IPR036445">
    <property type="entry name" value="GPCR_2_extracell_dom_sf"/>
</dbReference>
<evidence type="ECO:0000256" key="17">
    <source>
        <dbReference type="SAM" id="MobiDB-lite"/>
    </source>
</evidence>
<dbReference type="PROSITE" id="PS50221">
    <property type="entry name" value="GAIN_B"/>
    <property type="match status" value="1"/>
</dbReference>
<keyword evidence="12 26" id="KW-0675">Receptor</keyword>
<keyword evidence="7 18" id="KW-1133">Transmembrane helix</keyword>
<dbReference type="PROSITE" id="PS51132">
    <property type="entry name" value="OLF"/>
    <property type="match status" value="1"/>
</dbReference>
<keyword evidence="5 18" id="KW-0812">Transmembrane</keyword>
<keyword evidence="25" id="KW-1185">Reference proteome</keyword>
<dbReference type="Gene3D" id="1.20.1070.10">
    <property type="entry name" value="Rhodopsin 7-helix transmembrane proteins"/>
    <property type="match status" value="1"/>
</dbReference>
<reference evidence="26" key="1">
    <citation type="submission" date="2025-08" db="UniProtKB">
        <authorList>
            <consortium name="RefSeq"/>
        </authorList>
    </citation>
    <scope>IDENTIFICATION</scope>
    <source>
        <strain evidence="26">J_2021</strain>
        <tissue evidence="26">Erythrocytes</tissue>
    </source>
</reference>
<dbReference type="Gene3D" id="4.10.1240.10">
    <property type="entry name" value="GPCR, family 2, extracellular hormone receptor domain"/>
    <property type="match status" value="1"/>
</dbReference>